<sequence>MSMAECVAMHDSSLVGLDEYFRDLMVERVAELEGKLLRADTECRQLRSGLDSYLVALADYLPPEADQAQIFLEAIRESLTSLESRVACLAYQQGMWDGVAWVKLQETGGRRRGPHF</sequence>
<evidence type="ECO:0000313" key="1">
    <source>
        <dbReference type="EMBL" id="TCL76953.1"/>
    </source>
</evidence>
<evidence type="ECO:0000313" key="2">
    <source>
        <dbReference type="Proteomes" id="UP000295008"/>
    </source>
</evidence>
<comment type="caution">
    <text evidence="1">The sequence shown here is derived from an EMBL/GenBank/DDBJ whole genome shotgun (WGS) entry which is preliminary data.</text>
</comment>
<organism evidence="1 2">
    <name type="scientific">Hydrogenispora ethanolica</name>
    <dbReference type="NCBI Taxonomy" id="1082276"/>
    <lineage>
        <taxon>Bacteria</taxon>
        <taxon>Bacillati</taxon>
        <taxon>Bacillota</taxon>
        <taxon>Hydrogenispora</taxon>
    </lineage>
</organism>
<reference evidence="1 2" key="1">
    <citation type="submission" date="2019-03" db="EMBL/GenBank/DDBJ databases">
        <title>Genomic Encyclopedia of Type Strains, Phase IV (KMG-IV): sequencing the most valuable type-strain genomes for metagenomic binning, comparative biology and taxonomic classification.</title>
        <authorList>
            <person name="Goeker M."/>
        </authorList>
    </citation>
    <scope>NUCLEOTIDE SEQUENCE [LARGE SCALE GENOMIC DNA]</scope>
    <source>
        <strain evidence="1 2">LX-B</strain>
    </source>
</reference>
<keyword evidence="2" id="KW-1185">Reference proteome</keyword>
<protein>
    <submittedName>
        <fullName evidence="1">Uncharacterized protein</fullName>
    </submittedName>
</protein>
<dbReference type="RefSeq" id="WP_132012342.1">
    <property type="nucleotide sequence ID" value="NZ_SLUN01000001.1"/>
</dbReference>
<gene>
    <name evidence="1" type="ORF">EDC14_1001238</name>
</gene>
<dbReference type="EMBL" id="SLUN01000001">
    <property type="protein sequence ID" value="TCL76953.1"/>
    <property type="molecule type" value="Genomic_DNA"/>
</dbReference>
<accession>A0A4R1SBL9</accession>
<dbReference type="Proteomes" id="UP000295008">
    <property type="component" value="Unassembled WGS sequence"/>
</dbReference>
<dbReference type="AlphaFoldDB" id="A0A4R1SBL9"/>
<proteinExistence type="predicted"/>
<name>A0A4R1SBL9_HYDET</name>